<dbReference type="GO" id="GO:0017004">
    <property type="term" value="P:cytochrome complex assembly"/>
    <property type="evidence" value="ECO:0007669"/>
    <property type="project" value="InterPro"/>
</dbReference>
<evidence type="ECO:0000256" key="1">
    <source>
        <dbReference type="SAM" id="Phobius"/>
    </source>
</evidence>
<evidence type="ECO:0000313" key="3">
    <source>
        <dbReference type="EMBL" id="MBE9608906.1"/>
    </source>
</evidence>
<feature type="transmembrane region" description="Helical" evidence="1">
    <location>
        <begin position="92"/>
        <end position="112"/>
    </location>
</feature>
<gene>
    <name evidence="3" type="primary">ccsA</name>
    <name evidence="3" type="ORF">INR99_06045</name>
</gene>
<dbReference type="InterPro" id="IPR052372">
    <property type="entry name" value="YpjD/HemX"/>
</dbReference>
<name>A0A8J7K195_9NEIS</name>
<feature type="transmembrane region" description="Helical" evidence="1">
    <location>
        <begin position="59"/>
        <end position="80"/>
    </location>
</feature>
<keyword evidence="1" id="KW-0472">Membrane</keyword>
<evidence type="ECO:0000313" key="4">
    <source>
        <dbReference type="Proteomes" id="UP000604481"/>
    </source>
</evidence>
<proteinExistence type="predicted"/>
<dbReference type="Proteomes" id="UP000604481">
    <property type="component" value="Unassembled WGS sequence"/>
</dbReference>
<dbReference type="Pfam" id="PF01578">
    <property type="entry name" value="Cytochrom_C_asm"/>
    <property type="match status" value="1"/>
</dbReference>
<feature type="transmembrane region" description="Helical" evidence="1">
    <location>
        <begin position="174"/>
        <end position="195"/>
    </location>
</feature>
<dbReference type="PANTHER" id="PTHR38034">
    <property type="entry name" value="INNER MEMBRANE PROTEIN YPJD"/>
    <property type="match status" value="1"/>
</dbReference>
<feature type="transmembrane region" description="Helical" evidence="1">
    <location>
        <begin position="207"/>
        <end position="226"/>
    </location>
</feature>
<dbReference type="PANTHER" id="PTHR38034:SF1">
    <property type="entry name" value="INNER MEMBRANE PROTEIN YPJD"/>
    <property type="match status" value="1"/>
</dbReference>
<dbReference type="GO" id="GO:0020037">
    <property type="term" value="F:heme binding"/>
    <property type="evidence" value="ECO:0007669"/>
    <property type="project" value="InterPro"/>
</dbReference>
<keyword evidence="1" id="KW-0812">Transmembrane</keyword>
<organism evidence="3 4">
    <name type="scientific">Chitinilyticum piscinae</name>
    <dbReference type="NCBI Taxonomy" id="2866724"/>
    <lineage>
        <taxon>Bacteria</taxon>
        <taxon>Pseudomonadati</taxon>
        <taxon>Pseudomonadota</taxon>
        <taxon>Betaproteobacteria</taxon>
        <taxon>Neisseriales</taxon>
        <taxon>Chitinibacteraceae</taxon>
        <taxon>Chitinilyticum</taxon>
    </lineage>
</organism>
<feature type="transmembrane region" description="Helical" evidence="1">
    <location>
        <begin position="238"/>
        <end position="260"/>
    </location>
</feature>
<comment type="caution">
    <text evidence="3">The sequence shown here is derived from an EMBL/GenBank/DDBJ whole genome shotgun (WGS) entry which is preliminary data.</text>
</comment>
<feature type="transmembrane region" description="Helical" evidence="1">
    <location>
        <begin position="124"/>
        <end position="146"/>
    </location>
</feature>
<protein>
    <submittedName>
        <fullName evidence="3">Cytochrome c biogenesis protein CcsA</fullName>
    </submittedName>
</protein>
<keyword evidence="4" id="KW-1185">Reference proteome</keyword>
<dbReference type="InterPro" id="IPR002541">
    <property type="entry name" value="Cyt_c_assembly"/>
</dbReference>
<feature type="domain" description="Cytochrome c assembly protein" evidence="2">
    <location>
        <begin position="45"/>
        <end position="263"/>
    </location>
</feature>
<evidence type="ECO:0000259" key="2">
    <source>
        <dbReference type="Pfam" id="PF01578"/>
    </source>
</evidence>
<dbReference type="EMBL" id="JADFUA010000003">
    <property type="protein sequence ID" value="MBE9608906.1"/>
    <property type="molecule type" value="Genomic_DNA"/>
</dbReference>
<sequence length="266" mass="29061">MTWFALIALISYSALCWRYSSALRTPAATPASKAMTLTLGLAMACHTLYQLGNFYSYPWHFGAAEALSLTGLLSILLYFSLRPILQLKGIEYPLCAFSGSALALSLLLPTGHPINPQQEWLVKLHFATAVLSQPLLINAAGIALLIKFSDRRLHHPHRLGALQNLPPVLTLERLLFLIVSITFVTLTITLGSGIAHLSQSSHSGGLLNHKVLFSLAAWLTLAALLFGHHRLGWRGRKAANLTLTGTVLLLLGYIGSRLVLEAILRR</sequence>
<keyword evidence="1" id="KW-1133">Transmembrane helix</keyword>
<reference evidence="3 4" key="1">
    <citation type="submission" date="2020-10" db="EMBL/GenBank/DDBJ databases">
        <title>The genome sequence of Chitinilyticum litopenaei 4Y14.</title>
        <authorList>
            <person name="Liu Y."/>
        </authorList>
    </citation>
    <scope>NUCLEOTIDE SEQUENCE [LARGE SCALE GENOMIC DNA]</scope>
    <source>
        <strain evidence="3 4">4Y14</strain>
    </source>
</reference>
<dbReference type="AlphaFoldDB" id="A0A8J7K195"/>
<accession>A0A8J7K195</accession>